<organism evidence="2 3">
    <name type="scientific">Penicillium frequentans</name>
    <dbReference type="NCBI Taxonomy" id="3151616"/>
    <lineage>
        <taxon>Eukaryota</taxon>
        <taxon>Fungi</taxon>
        <taxon>Dikarya</taxon>
        <taxon>Ascomycota</taxon>
        <taxon>Pezizomycotina</taxon>
        <taxon>Eurotiomycetes</taxon>
        <taxon>Eurotiomycetidae</taxon>
        <taxon>Eurotiales</taxon>
        <taxon>Aspergillaceae</taxon>
        <taxon>Penicillium</taxon>
    </lineage>
</organism>
<keyword evidence="3" id="KW-1185">Reference proteome</keyword>
<dbReference type="EMBL" id="JAQIZZ010000003">
    <property type="protein sequence ID" value="KAJ5547302.1"/>
    <property type="molecule type" value="Genomic_DNA"/>
</dbReference>
<evidence type="ECO:0000313" key="2">
    <source>
        <dbReference type="EMBL" id="KAJ5547302.1"/>
    </source>
</evidence>
<gene>
    <name evidence="2" type="ORF">N7494_004887</name>
</gene>
<sequence length="355" mass="41102">MSTLEEATAIRHTLSEYHVYHEGEEHVCLTPFLDPTKEFGYKKRHHKWQADDYASRHRRCNESNSYYIHRPVLAFHDPPRTLLRGSHKLGKPVCIINSSAFWRDWNIQFVPELGNVIDRRGVVKWERRTRLNNSIANDDRALKGYKVRSWRIWGESGGAYHRSVNARRKVLREEGKEENIPFDPAMADETVHLKWTSPLRNVRRYHFTYAGIAFFWEGTRDLPGDVWSKRLMPLNHLKLIAQIPGKERAFLAQYKSDFSSKKFGRLLVFDSAISRLLEESGNTALRTSQDDGENPFVAEHKQPESDTKNTRLYDLVIATSMCMVIGEWQKRLTVWFLVVMIVQTGNGMTIAGGGA</sequence>
<feature type="region of interest" description="Disordered" evidence="1">
    <location>
        <begin position="284"/>
        <end position="303"/>
    </location>
</feature>
<protein>
    <submittedName>
        <fullName evidence="2">Uncharacterized protein</fullName>
    </submittedName>
</protein>
<evidence type="ECO:0000313" key="3">
    <source>
        <dbReference type="Proteomes" id="UP001220324"/>
    </source>
</evidence>
<dbReference type="AlphaFoldDB" id="A0AAD6GHP5"/>
<comment type="caution">
    <text evidence="2">The sequence shown here is derived from an EMBL/GenBank/DDBJ whole genome shotgun (WGS) entry which is preliminary data.</text>
</comment>
<proteinExistence type="predicted"/>
<evidence type="ECO:0000256" key="1">
    <source>
        <dbReference type="SAM" id="MobiDB-lite"/>
    </source>
</evidence>
<reference evidence="2 3" key="1">
    <citation type="journal article" date="2023" name="IMA Fungus">
        <title>Comparative genomic study of the Penicillium genus elucidates a diverse pangenome and 15 lateral gene transfer events.</title>
        <authorList>
            <person name="Petersen C."/>
            <person name="Sorensen T."/>
            <person name="Nielsen M.R."/>
            <person name="Sondergaard T.E."/>
            <person name="Sorensen J.L."/>
            <person name="Fitzpatrick D.A."/>
            <person name="Frisvad J.C."/>
            <person name="Nielsen K.L."/>
        </authorList>
    </citation>
    <scope>NUCLEOTIDE SEQUENCE [LARGE SCALE GENOMIC DNA]</scope>
    <source>
        <strain evidence="2 3">IBT 35679</strain>
    </source>
</reference>
<accession>A0AAD6GHP5</accession>
<dbReference type="Proteomes" id="UP001220324">
    <property type="component" value="Unassembled WGS sequence"/>
</dbReference>
<name>A0AAD6GHP5_9EURO</name>